<dbReference type="Pfam" id="PF01594">
    <property type="entry name" value="AI-2E_transport"/>
    <property type="match status" value="1"/>
</dbReference>
<proteinExistence type="inferred from homology"/>
<dbReference type="GO" id="GO:0016020">
    <property type="term" value="C:membrane"/>
    <property type="evidence" value="ECO:0007669"/>
    <property type="project" value="UniProtKB-SubCell"/>
</dbReference>
<evidence type="ECO:0000256" key="4">
    <source>
        <dbReference type="ARBA" id="ARBA00022989"/>
    </source>
</evidence>
<accession>A0A3L7JG94</accession>
<dbReference type="PANTHER" id="PTHR21716">
    <property type="entry name" value="TRANSMEMBRANE PROTEIN"/>
    <property type="match status" value="1"/>
</dbReference>
<dbReference type="EMBL" id="RCWN01000001">
    <property type="protein sequence ID" value="RLQ87502.1"/>
    <property type="molecule type" value="Genomic_DNA"/>
</dbReference>
<keyword evidence="8" id="KW-1185">Reference proteome</keyword>
<evidence type="ECO:0000256" key="1">
    <source>
        <dbReference type="ARBA" id="ARBA00004141"/>
    </source>
</evidence>
<gene>
    <name evidence="7" type="ORF">D8780_04065</name>
</gene>
<feature type="transmembrane region" description="Helical" evidence="6">
    <location>
        <begin position="56"/>
        <end position="73"/>
    </location>
</feature>
<feature type="transmembrane region" description="Helical" evidence="6">
    <location>
        <begin position="335"/>
        <end position="352"/>
    </location>
</feature>
<dbReference type="GO" id="GO:0055085">
    <property type="term" value="P:transmembrane transport"/>
    <property type="evidence" value="ECO:0007669"/>
    <property type="project" value="TreeGrafter"/>
</dbReference>
<comment type="caution">
    <text evidence="7">The sequence shown here is derived from an EMBL/GenBank/DDBJ whole genome shotgun (WGS) entry which is preliminary data.</text>
</comment>
<sequence length="403" mass="44486">MNHVFKNLLVVLPTSAASSGASLQFCKERLHPRSVRLPDDPTGGVLAVSENNADSIRNRLLAFIAVILGVTALRYGYSFLMPAFVAAFIIAAAWPLRDWFCERLPSTVLAYAATILTLFLLMLAFFGIVFFSLGRVAMSLADNQESFRTLYDRLMEYANAHNIPVPFLSDDESSGYDRLATMARSFLAALYAVVTYLGLISVIVILGFPEVPALARRVSQQYREGREELFETAAAIASSFRSYLLMTLIASLITGVCSTLLSFAFGLELALTWGVLNFMLNFVPVVGNIIGIIPPALYAVVQFGGWQMPLAIFVAFGLMQIIISNFAYPWLQSKGVSLPAVIIVLSLLFWSWCWGMVGSLFAVPLTTMSLIILWHFDASRREARIVSGDKIDEEAQNKKGEQD</sequence>
<evidence type="ECO:0000313" key="7">
    <source>
        <dbReference type="EMBL" id="RLQ87502.1"/>
    </source>
</evidence>
<keyword evidence="4 6" id="KW-1133">Transmembrane helix</keyword>
<dbReference type="PANTHER" id="PTHR21716:SF64">
    <property type="entry name" value="AI-2 TRANSPORT PROTEIN TQSA"/>
    <property type="match status" value="1"/>
</dbReference>
<reference evidence="7 8" key="1">
    <citation type="submission" date="2018-10" db="EMBL/GenBank/DDBJ databases">
        <title>Notoacmeibacter sp. M2BS9Y-3-1, whole genome shotgun sequence.</title>
        <authorList>
            <person name="Tuo L."/>
        </authorList>
    </citation>
    <scope>NUCLEOTIDE SEQUENCE [LARGE SCALE GENOMIC DNA]</scope>
    <source>
        <strain evidence="7 8">M2BS9Y-3-1</strain>
    </source>
</reference>
<dbReference type="Proteomes" id="UP000281094">
    <property type="component" value="Unassembled WGS sequence"/>
</dbReference>
<comment type="subcellular location">
    <subcellularLocation>
        <location evidence="1">Membrane</location>
        <topology evidence="1">Multi-pass membrane protein</topology>
    </subcellularLocation>
</comment>
<keyword evidence="3 6" id="KW-0812">Transmembrane</keyword>
<evidence type="ECO:0000256" key="2">
    <source>
        <dbReference type="ARBA" id="ARBA00009773"/>
    </source>
</evidence>
<name>A0A3L7JG94_9HYPH</name>
<feature type="transmembrane region" description="Helical" evidence="6">
    <location>
        <begin position="186"/>
        <end position="208"/>
    </location>
</feature>
<keyword evidence="5 6" id="KW-0472">Membrane</keyword>
<feature type="transmembrane region" description="Helical" evidence="6">
    <location>
        <begin position="278"/>
        <end position="300"/>
    </location>
</feature>
<dbReference type="AlphaFoldDB" id="A0A3L7JG94"/>
<evidence type="ECO:0000256" key="6">
    <source>
        <dbReference type="SAM" id="Phobius"/>
    </source>
</evidence>
<dbReference type="InterPro" id="IPR002549">
    <property type="entry name" value="AI-2E-like"/>
</dbReference>
<evidence type="ECO:0000256" key="3">
    <source>
        <dbReference type="ARBA" id="ARBA00022692"/>
    </source>
</evidence>
<evidence type="ECO:0000313" key="8">
    <source>
        <dbReference type="Proteomes" id="UP000281094"/>
    </source>
</evidence>
<feature type="transmembrane region" description="Helical" evidence="6">
    <location>
        <begin position="306"/>
        <end position="328"/>
    </location>
</feature>
<feature type="transmembrane region" description="Helical" evidence="6">
    <location>
        <begin position="108"/>
        <end position="131"/>
    </location>
</feature>
<comment type="similarity">
    <text evidence="2">Belongs to the autoinducer-2 exporter (AI-2E) (TC 2.A.86) family.</text>
</comment>
<evidence type="ECO:0000256" key="5">
    <source>
        <dbReference type="ARBA" id="ARBA00023136"/>
    </source>
</evidence>
<feature type="transmembrane region" description="Helical" evidence="6">
    <location>
        <begin position="243"/>
        <end position="266"/>
    </location>
</feature>
<feature type="transmembrane region" description="Helical" evidence="6">
    <location>
        <begin position="358"/>
        <end position="376"/>
    </location>
</feature>
<protein>
    <submittedName>
        <fullName evidence="7">AI-2E family transporter</fullName>
    </submittedName>
</protein>
<organism evidence="7 8">
    <name type="scientific">Notoacmeibacter ruber</name>
    <dbReference type="NCBI Taxonomy" id="2670375"/>
    <lineage>
        <taxon>Bacteria</taxon>
        <taxon>Pseudomonadati</taxon>
        <taxon>Pseudomonadota</taxon>
        <taxon>Alphaproteobacteria</taxon>
        <taxon>Hyphomicrobiales</taxon>
        <taxon>Notoacmeibacteraceae</taxon>
        <taxon>Notoacmeibacter</taxon>
    </lineage>
</organism>